<dbReference type="EMBL" id="MUAI01000015">
    <property type="protein sequence ID" value="OOR05345.1"/>
    <property type="molecule type" value="Genomic_DNA"/>
</dbReference>
<sequence>MIMQRMPFERPTDHYDERLSSIDEKICSLLKERKELSNGNPGFPPDEAISNWAKQNGLYPDYLNSLFSSMMDEDEFKPRVEPTKFKKHIPVLKTYEHKETVYTVTFIRQYSNASVINLYKEWDPKNNTLNENNTHSLVELSINDTYDCWAEGWTGTDGHVSYQFVVSPALPDNLSGISLRFKEKSMPFMKDPDVLEFEIRLD</sequence>
<dbReference type="Proteomes" id="UP000190696">
    <property type="component" value="Unassembled WGS sequence"/>
</dbReference>
<comment type="caution">
    <text evidence="1">The sequence shown here is derived from an EMBL/GenBank/DDBJ whole genome shotgun (WGS) entry which is preliminary data.</text>
</comment>
<name>A0A1S9T5T2_BACMY</name>
<gene>
    <name evidence="1" type="ORF">BW900_17420</name>
</gene>
<dbReference type="AlphaFoldDB" id="A0A1S9T5T2"/>
<evidence type="ECO:0000313" key="2">
    <source>
        <dbReference type="Proteomes" id="UP000190696"/>
    </source>
</evidence>
<protein>
    <submittedName>
        <fullName evidence="1">Uncharacterized protein</fullName>
    </submittedName>
</protein>
<evidence type="ECO:0000313" key="1">
    <source>
        <dbReference type="EMBL" id="OOR05345.1"/>
    </source>
</evidence>
<organism evidence="1 2">
    <name type="scientific">Bacillus mycoides</name>
    <dbReference type="NCBI Taxonomy" id="1405"/>
    <lineage>
        <taxon>Bacteria</taxon>
        <taxon>Bacillati</taxon>
        <taxon>Bacillota</taxon>
        <taxon>Bacilli</taxon>
        <taxon>Bacillales</taxon>
        <taxon>Bacillaceae</taxon>
        <taxon>Bacillus</taxon>
        <taxon>Bacillus cereus group</taxon>
    </lineage>
</organism>
<proteinExistence type="predicted"/>
<reference evidence="1 2" key="1">
    <citation type="submission" date="2017-01" db="EMBL/GenBank/DDBJ databases">
        <title>Bacillus cereus isolates.</title>
        <authorList>
            <person name="Beno S.M."/>
        </authorList>
    </citation>
    <scope>NUCLEOTIDE SEQUENCE [LARGE SCALE GENOMIC DNA]</scope>
    <source>
        <strain evidence="1 2">FSL W7-1108</strain>
    </source>
</reference>
<accession>A0A1S9T5T2</accession>